<gene>
    <name evidence="2" type="ORF">ACFFH7_07270</name>
</gene>
<protein>
    <submittedName>
        <fullName evidence="2">DUF4166 domain-containing protein</fullName>
    </submittedName>
</protein>
<evidence type="ECO:0000313" key="3">
    <source>
        <dbReference type="Proteomes" id="UP001589810"/>
    </source>
</evidence>
<feature type="domain" description="DUF4166" evidence="1">
    <location>
        <begin position="16"/>
        <end position="200"/>
    </location>
</feature>
<reference evidence="2 3" key="1">
    <citation type="submission" date="2024-09" db="EMBL/GenBank/DDBJ databases">
        <authorList>
            <person name="Sun Q."/>
            <person name="Mori K."/>
        </authorList>
    </citation>
    <scope>NUCLEOTIDE SEQUENCE [LARGE SCALE GENOMIC DNA]</scope>
    <source>
        <strain evidence="2 3">TBRC 1432</strain>
    </source>
</reference>
<accession>A0ABV6MLV6</accession>
<keyword evidence="3" id="KW-1185">Reference proteome</keyword>
<evidence type="ECO:0000259" key="1">
    <source>
        <dbReference type="Pfam" id="PF13761"/>
    </source>
</evidence>
<sequence length="223" mass="25271">MTSIFQRALGNDFGRLHPEMQRRFGFGSGDGVACVGKGRMERVWHGNGFTRPFLWLGAKRNILLPTGGTDIPFTIENYAYRDTRGRETVTFVRTFEFERPRRWDATMIYSAERGSIVDYLGTHQHVSVDLGMEVDGRGGLVIRSGEQRFHQGALHGRVPEWVTGRAEVRESYDDELGRFRIDVKVVNRRFGPLFGYHGTFTCTYPEGGGVPAAIRPVREQAKV</sequence>
<organism evidence="2 3">
    <name type="scientific">Kutzneria chonburiensis</name>
    <dbReference type="NCBI Taxonomy" id="1483604"/>
    <lineage>
        <taxon>Bacteria</taxon>
        <taxon>Bacillati</taxon>
        <taxon>Actinomycetota</taxon>
        <taxon>Actinomycetes</taxon>
        <taxon>Pseudonocardiales</taxon>
        <taxon>Pseudonocardiaceae</taxon>
        <taxon>Kutzneria</taxon>
    </lineage>
</organism>
<dbReference type="RefSeq" id="WP_273942735.1">
    <property type="nucleotide sequence ID" value="NZ_CP097263.1"/>
</dbReference>
<dbReference type="InterPro" id="IPR025311">
    <property type="entry name" value="DUF4166"/>
</dbReference>
<proteinExistence type="predicted"/>
<evidence type="ECO:0000313" key="2">
    <source>
        <dbReference type="EMBL" id="MFC0541278.1"/>
    </source>
</evidence>
<dbReference type="Proteomes" id="UP001589810">
    <property type="component" value="Unassembled WGS sequence"/>
</dbReference>
<comment type="caution">
    <text evidence="2">The sequence shown here is derived from an EMBL/GenBank/DDBJ whole genome shotgun (WGS) entry which is preliminary data.</text>
</comment>
<name>A0ABV6MLV6_9PSEU</name>
<dbReference type="EMBL" id="JBHLUD010000002">
    <property type="protein sequence ID" value="MFC0541278.1"/>
    <property type="molecule type" value="Genomic_DNA"/>
</dbReference>
<dbReference type="Pfam" id="PF13761">
    <property type="entry name" value="DUF4166"/>
    <property type="match status" value="1"/>
</dbReference>